<accession>A0A517T9M4</accession>
<dbReference type="AlphaFoldDB" id="A0A517T9M4"/>
<proteinExistence type="predicted"/>
<keyword evidence="2" id="KW-1185">Reference proteome</keyword>
<dbReference type="KEGG" id="chya:V22_23140"/>
<dbReference type="EMBL" id="CP036316">
    <property type="protein sequence ID" value="QDT65068.1"/>
    <property type="molecule type" value="Genomic_DNA"/>
</dbReference>
<organism evidence="1 2">
    <name type="scientific">Calycomorphotria hydatis</name>
    <dbReference type="NCBI Taxonomy" id="2528027"/>
    <lineage>
        <taxon>Bacteria</taxon>
        <taxon>Pseudomonadati</taxon>
        <taxon>Planctomycetota</taxon>
        <taxon>Planctomycetia</taxon>
        <taxon>Planctomycetales</taxon>
        <taxon>Planctomycetaceae</taxon>
        <taxon>Calycomorphotria</taxon>
    </lineage>
</organism>
<name>A0A517T9M4_9PLAN</name>
<gene>
    <name evidence="1" type="ORF">V22_23140</name>
</gene>
<evidence type="ECO:0000313" key="2">
    <source>
        <dbReference type="Proteomes" id="UP000319976"/>
    </source>
</evidence>
<dbReference type="Proteomes" id="UP000319976">
    <property type="component" value="Chromosome"/>
</dbReference>
<protein>
    <submittedName>
        <fullName evidence="1">Uncharacterized protein</fullName>
    </submittedName>
</protein>
<sequence>MNEQNIPVFFGEVTGHSIVLVLRIVPPTDAYPLMNPPR</sequence>
<evidence type="ECO:0000313" key="1">
    <source>
        <dbReference type="EMBL" id="QDT65068.1"/>
    </source>
</evidence>
<reference evidence="1 2" key="1">
    <citation type="submission" date="2019-02" db="EMBL/GenBank/DDBJ databases">
        <title>Deep-cultivation of Planctomycetes and their phenomic and genomic characterization uncovers novel biology.</title>
        <authorList>
            <person name="Wiegand S."/>
            <person name="Jogler M."/>
            <person name="Boedeker C."/>
            <person name="Pinto D."/>
            <person name="Vollmers J."/>
            <person name="Rivas-Marin E."/>
            <person name="Kohn T."/>
            <person name="Peeters S.H."/>
            <person name="Heuer A."/>
            <person name="Rast P."/>
            <person name="Oberbeckmann S."/>
            <person name="Bunk B."/>
            <person name="Jeske O."/>
            <person name="Meyerdierks A."/>
            <person name="Storesund J.E."/>
            <person name="Kallscheuer N."/>
            <person name="Luecker S."/>
            <person name="Lage O.M."/>
            <person name="Pohl T."/>
            <person name="Merkel B.J."/>
            <person name="Hornburger P."/>
            <person name="Mueller R.-W."/>
            <person name="Bruemmer F."/>
            <person name="Labrenz M."/>
            <person name="Spormann A.M."/>
            <person name="Op den Camp H."/>
            <person name="Overmann J."/>
            <person name="Amann R."/>
            <person name="Jetten M.S.M."/>
            <person name="Mascher T."/>
            <person name="Medema M.H."/>
            <person name="Devos D.P."/>
            <person name="Kaster A.-K."/>
            <person name="Ovreas L."/>
            <person name="Rohde M."/>
            <person name="Galperin M.Y."/>
            <person name="Jogler C."/>
        </authorList>
    </citation>
    <scope>NUCLEOTIDE SEQUENCE [LARGE SCALE GENOMIC DNA]</scope>
    <source>
        <strain evidence="1 2">V22</strain>
    </source>
</reference>